<comment type="caution">
    <text evidence="1">The sequence shown here is derived from an EMBL/GenBank/DDBJ whole genome shotgun (WGS) entry which is preliminary data.</text>
</comment>
<keyword evidence="2" id="KW-1185">Reference proteome</keyword>
<dbReference type="Proteomes" id="UP001152795">
    <property type="component" value="Unassembled WGS sequence"/>
</dbReference>
<evidence type="ECO:0000313" key="2">
    <source>
        <dbReference type="Proteomes" id="UP001152795"/>
    </source>
</evidence>
<gene>
    <name evidence="1" type="ORF">PACLA_8A004722</name>
</gene>
<dbReference type="AlphaFoldDB" id="A0A7D9IWF6"/>
<feature type="non-terminal residue" evidence="1">
    <location>
        <position position="56"/>
    </location>
</feature>
<reference evidence="1" key="1">
    <citation type="submission" date="2020-04" db="EMBL/GenBank/DDBJ databases">
        <authorList>
            <person name="Alioto T."/>
            <person name="Alioto T."/>
            <person name="Gomez Garrido J."/>
        </authorList>
    </citation>
    <scope>NUCLEOTIDE SEQUENCE</scope>
    <source>
        <strain evidence="1">A484AB</strain>
    </source>
</reference>
<organism evidence="1 2">
    <name type="scientific">Paramuricea clavata</name>
    <name type="common">Red gorgonian</name>
    <name type="synonym">Violescent sea-whip</name>
    <dbReference type="NCBI Taxonomy" id="317549"/>
    <lineage>
        <taxon>Eukaryota</taxon>
        <taxon>Metazoa</taxon>
        <taxon>Cnidaria</taxon>
        <taxon>Anthozoa</taxon>
        <taxon>Octocorallia</taxon>
        <taxon>Malacalcyonacea</taxon>
        <taxon>Plexauridae</taxon>
        <taxon>Paramuricea</taxon>
    </lineage>
</organism>
<proteinExistence type="predicted"/>
<evidence type="ECO:0000313" key="1">
    <source>
        <dbReference type="EMBL" id="CAB4020366.1"/>
    </source>
</evidence>
<protein>
    <submittedName>
        <fullName evidence="1">Uncharacterized protein</fullName>
    </submittedName>
</protein>
<sequence length="56" mass="6395">MAKHVPAKPGSCIASILNNRYNNGSLEAFRKFQRLEMKLGKAKLDLEFLKNCKKRS</sequence>
<accession>A0A7D9IWF6</accession>
<name>A0A7D9IWF6_PARCT</name>
<dbReference type="EMBL" id="CACRXK020010919">
    <property type="protein sequence ID" value="CAB4020366.1"/>
    <property type="molecule type" value="Genomic_DNA"/>
</dbReference>